<dbReference type="InterPro" id="IPR058626">
    <property type="entry name" value="MdtA-like_b-barrel"/>
</dbReference>
<comment type="similarity">
    <text evidence="2">Belongs to the membrane fusion protein (MFP) (TC 8.A.1) family.</text>
</comment>
<evidence type="ECO:0000256" key="1">
    <source>
        <dbReference type="ARBA" id="ARBA00004196"/>
    </source>
</evidence>
<organism evidence="8 9">
    <name type="scientific">Thioclava kandeliae</name>
    <dbReference type="NCBI Taxonomy" id="3070818"/>
    <lineage>
        <taxon>Bacteria</taxon>
        <taxon>Pseudomonadati</taxon>
        <taxon>Pseudomonadota</taxon>
        <taxon>Alphaproteobacteria</taxon>
        <taxon>Rhodobacterales</taxon>
        <taxon>Paracoccaceae</taxon>
        <taxon>Thioclava</taxon>
    </lineage>
</organism>
<sequence length="410" mass="43430">MSKNIIFLSRPITAPMTALGLVLGLAVSAPLTVFTSSPASAQQAQQGPKQVGVITVAESDVPYIVTLPGRAVAYEQADIRPRVEGMITAIPYKRGALVKKGTVLFEIEPDTYEAELAAAQAAVDSAQAAEQTAQSTFNRYDKIRSVGVTQTELEDARSSLASAKADVKSAQASLQTAQLNLDRTHVESPIDGVVEVPETSVGSLVTANQTDALTTVTRLDPIYVDVSESSAQMQRTKDMIAAGTLKTSDDVKAQVTLETGDVYPRDGKLVAPSAVVSDTTGTVDYRVQFDNPDAKMLPGQFLRVTMTLGTTKAILIPQNATTRKSDGTLTAFIASDENKAEQVTLSTNGSYNNQWIVTSGLKDGDKLIVDGLMNLQNEAEIETVPVTINDEGVVEDAQTDGSDASGKASE</sequence>
<keyword evidence="9" id="KW-1185">Reference proteome</keyword>
<dbReference type="Pfam" id="PF25944">
    <property type="entry name" value="Beta-barrel_RND"/>
    <property type="match status" value="1"/>
</dbReference>
<feature type="domain" description="Multidrug resistance protein MdtA-like alpha-helical hairpin" evidence="4">
    <location>
        <begin position="116"/>
        <end position="184"/>
    </location>
</feature>
<dbReference type="Gene3D" id="1.10.287.470">
    <property type="entry name" value="Helix hairpin bin"/>
    <property type="match status" value="1"/>
</dbReference>
<dbReference type="Gene3D" id="2.40.30.170">
    <property type="match status" value="1"/>
</dbReference>
<dbReference type="InterPro" id="IPR058625">
    <property type="entry name" value="MdtA-like_BSH"/>
</dbReference>
<evidence type="ECO:0000313" key="8">
    <source>
        <dbReference type="EMBL" id="MER5170287.1"/>
    </source>
</evidence>
<name>A0ABV1SBK8_9RHOB</name>
<feature type="coiled-coil region" evidence="3">
    <location>
        <begin position="153"/>
        <end position="180"/>
    </location>
</feature>
<dbReference type="Pfam" id="PF25967">
    <property type="entry name" value="RND-MFP_C"/>
    <property type="match status" value="1"/>
</dbReference>
<feature type="domain" description="Multidrug resistance protein MdtA-like beta-barrel" evidence="6">
    <location>
        <begin position="221"/>
        <end position="309"/>
    </location>
</feature>
<evidence type="ECO:0000256" key="3">
    <source>
        <dbReference type="SAM" id="Coils"/>
    </source>
</evidence>
<dbReference type="Pfam" id="PF25917">
    <property type="entry name" value="BSH_RND"/>
    <property type="match status" value="1"/>
</dbReference>
<dbReference type="InterPro" id="IPR006143">
    <property type="entry name" value="RND_pump_MFP"/>
</dbReference>
<accession>A0ABV1SBK8</accession>
<evidence type="ECO:0000259" key="7">
    <source>
        <dbReference type="Pfam" id="PF25967"/>
    </source>
</evidence>
<evidence type="ECO:0000259" key="4">
    <source>
        <dbReference type="Pfam" id="PF25876"/>
    </source>
</evidence>
<protein>
    <submittedName>
        <fullName evidence="8">Efflux RND transporter periplasmic adaptor subunit</fullName>
    </submittedName>
</protein>
<dbReference type="Proteomes" id="UP001438953">
    <property type="component" value="Unassembled WGS sequence"/>
</dbReference>
<comment type="caution">
    <text evidence="8">The sequence shown here is derived from an EMBL/GenBank/DDBJ whole genome shotgun (WGS) entry which is preliminary data.</text>
</comment>
<dbReference type="SUPFAM" id="SSF111369">
    <property type="entry name" value="HlyD-like secretion proteins"/>
    <property type="match status" value="1"/>
</dbReference>
<evidence type="ECO:0000259" key="6">
    <source>
        <dbReference type="Pfam" id="PF25944"/>
    </source>
</evidence>
<dbReference type="RefSeq" id="WP_350934125.1">
    <property type="nucleotide sequence ID" value="NZ_JAYWLC010000001.1"/>
</dbReference>
<comment type="subcellular location">
    <subcellularLocation>
        <location evidence="1">Cell envelope</location>
    </subcellularLocation>
</comment>
<gene>
    <name evidence="8" type="ORF">VSX56_00745</name>
</gene>
<dbReference type="Gene3D" id="2.40.50.100">
    <property type="match status" value="1"/>
</dbReference>
<dbReference type="Gene3D" id="2.40.420.20">
    <property type="match status" value="1"/>
</dbReference>
<feature type="domain" description="Multidrug resistance protein MdtA-like C-terminal permuted SH3" evidence="7">
    <location>
        <begin position="313"/>
        <end position="372"/>
    </location>
</feature>
<dbReference type="Pfam" id="PF25876">
    <property type="entry name" value="HH_MFP_RND"/>
    <property type="match status" value="1"/>
</dbReference>
<proteinExistence type="inferred from homology"/>
<feature type="domain" description="Multidrug resistance protein MdtA-like barrel-sandwich hybrid" evidence="5">
    <location>
        <begin position="75"/>
        <end position="217"/>
    </location>
</feature>
<reference evidence="8 9" key="2">
    <citation type="submission" date="2024-06" db="EMBL/GenBank/DDBJ databases">
        <title>Thioclava kandeliae sp. nov. from a rhizosphere soil sample of Kandelia candel in a mangrove.</title>
        <authorList>
            <person name="Mu T."/>
        </authorList>
    </citation>
    <scope>NUCLEOTIDE SEQUENCE [LARGE SCALE GENOMIC DNA]</scope>
    <source>
        <strain evidence="8 9">CPCC 100088</strain>
    </source>
</reference>
<dbReference type="EMBL" id="JAYWLC010000001">
    <property type="protein sequence ID" value="MER5170287.1"/>
    <property type="molecule type" value="Genomic_DNA"/>
</dbReference>
<dbReference type="InterPro" id="IPR058624">
    <property type="entry name" value="MdtA-like_HH"/>
</dbReference>
<evidence type="ECO:0000259" key="5">
    <source>
        <dbReference type="Pfam" id="PF25917"/>
    </source>
</evidence>
<keyword evidence="3" id="KW-0175">Coiled coil</keyword>
<dbReference type="PANTHER" id="PTHR30158">
    <property type="entry name" value="ACRA/E-RELATED COMPONENT OF DRUG EFFLUX TRANSPORTER"/>
    <property type="match status" value="1"/>
</dbReference>
<reference evidence="8 9" key="1">
    <citation type="submission" date="2024-01" db="EMBL/GenBank/DDBJ databases">
        <authorList>
            <person name="Deng Y."/>
            <person name="Su J."/>
        </authorList>
    </citation>
    <scope>NUCLEOTIDE SEQUENCE [LARGE SCALE GENOMIC DNA]</scope>
    <source>
        <strain evidence="8 9">CPCC 100088</strain>
    </source>
</reference>
<evidence type="ECO:0000256" key="2">
    <source>
        <dbReference type="ARBA" id="ARBA00009477"/>
    </source>
</evidence>
<evidence type="ECO:0000313" key="9">
    <source>
        <dbReference type="Proteomes" id="UP001438953"/>
    </source>
</evidence>
<dbReference type="NCBIfam" id="TIGR01730">
    <property type="entry name" value="RND_mfp"/>
    <property type="match status" value="1"/>
</dbReference>
<dbReference type="InterPro" id="IPR058627">
    <property type="entry name" value="MdtA-like_C"/>
</dbReference>